<evidence type="ECO:0000256" key="1">
    <source>
        <dbReference type="SAM" id="Phobius"/>
    </source>
</evidence>
<keyword evidence="1" id="KW-0472">Membrane</keyword>
<name>A0ABR4TTK5_9PROT</name>
<evidence type="ECO:0000313" key="3">
    <source>
        <dbReference type="Proteomes" id="UP000027463"/>
    </source>
</evidence>
<keyword evidence="1" id="KW-0812">Transmembrane</keyword>
<protein>
    <recommendedName>
        <fullName evidence="4">SCP domain-containing protein</fullName>
    </recommendedName>
</protein>
<dbReference type="EMBL" id="AUNC01000001">
    <property type="protein sequence ID" value="KEO59437.1"/>
    <property type="molecule type" value="Genomic_DNA"/>
</dbReference>
<evidence type="ECO:0000313" key="2">
    <source>
        <dbReference type="EMBL" id="KEO59437.1"/>
    </source>
</evidence>
<proteinExistence type="predicted"/>
<dbReference type="Proteomes" id="UP000027463">
    <property type="component" value="Unassembled WGS sequence"/>
</dbReference>
<sequence>MQRDHNQSGGTSNLGFLLFEDDQRTKDPQMKRLYSLLLGLVLTLPLAIPVMAQNQWADPQDAIGQLWSGRAPNGASHTFPVNQCDNWAALPQNVQAVSTQTLSGLVVPSVSATRAVVTNGLRQMAQSLHAYNVAQVAAGNFYPAAVNGPFAMGPAYWQGAVRSPHGNAVDHLPRIALGGLNTAACPNYAGNPNQQQTMNALDALGGMSNSQRWHCVAHRFSVVGGVAVPLTGYIEFTQQEYPADNQYAYANSDGRIVYDYVNNLVYFTPAHYRQWKKADFSMDMTGNYGCTPGGTCCDPFFKIVP</sequence>
<gene>
    <name evidence="2" type="ORF">SMB34_00215</name>
</gene>
<keyword evidence="3" id="KW-1185">Reference proteome</keyword>
<comment type="caution">
    <text evidence="2">The sequence shown here is derived from an EMBL/GenBank/DDBJ whole genome shotgun (WGS) entry which is preliminary data.</text>
</comment>
<accession>A0ABR4TTK5</accession>
<feature type="transmembrane region" description="Helical" evidence="1">
    <location>
        <begin position="33"/>
        <end position="52"/>
    </location>
</feature>
<evidence type="ECO:0008006" key="4">
    <source>
        <dbReference type="Google" id="ProtNLM"/>
    </source>
</evidence>
<organism evidence="2 3">
    <name type="scientific">Thalassospira permensis NBRC 106175</name>
    <dbReference type="NCBI Taxonomy" id="1353532"/>
    <lineage>
        <taxon>Bacteria</taxon>
        <taxon>Pseudomonadati</taxon>
        <taxon>Pseudomonadota</taxon>
        <taxon>Alphaproteobacteria</taxon>
        <taxon>Rhodospirillales</taxon>
        <taxon>Thalassospiraceae</taxon>
        <taxon>Thalassospira</taxon>
    </lineage>
</organism>
<keyword evidence="1" id="KW-1133">Transmembrane helix</keyword>
<reference evidence="2 3" key="1">
    <citation type="submission" date="2013-07" db="EMBL/GenBank/DDBJ databases">
        <title>Thalassospira permensis NBRC 106175 Genome Sequencing.</title>
        <authorList>
            <person name="Lai Q."/>
            <person name="Shao Z."/>
        </authorList>
    </citation>
    <scope>NUCLEOTIDE SEQUENCE [LARGE SCALE GENOMIC DNA]</scope>
    <source>
        <strain evidence="2 3">NBRC 106175</strain>
    </source>
</reference>